<dbReference type="RefSeq" id="WP_025415028.1">
    <property type="nucleotide sequence ID" value="NZ_CP007130.1"/>
</dbReference>
<dbReference type="AlphaFoldDB" id="W0RST6"/>
<dbReference type="OrthoDB" id="195456at2"/>
<feature type="chain" id="PRO_5004795927" description="DUF2911 domain-containing protein" evidence="1">
    <location>
        <begin position="20"/>
        <end position="172"/>
    </location>
</feature>
<protein>
    <recommendedName>
        <fullName evidence="4">DUF2911 domain-containing protein</fullName>
    </recommendedName>
</protein>
<name>W0RST6_9BACT</name>
<keyword evidence="2" id="KW-0614">Plasmid</keyword>
<keyword evidence="1" id="KW-0732">Signal</keyword>
<organism evidence="2 3">
    <name type="scientific">Gemmatirosa kalamazoonensis</name>
    <dbReference type="NCBI Taxonomy" id="861299"/>
    <lineage>
        <taxon>Bacteria</taxon>
        <taxon>Pseudomonadati</taxon>
        <taxon>Gemmatimonadota</taxon>
        <taxon>Gemmatimonadia</taxon>
        <taxon>Gemmatimonadales</taxon>
        <taxon>Gemmatimonadaceae</taxon>
        <taxon>Gemmatirosa</taxon>
    </lineage>
</organism>
<dbReference type="EMBL" id="CP007130">
    <property type="protein sequence ID" value="AHG93736.1"/>
    <property type="molecule type" value="Genomic_DNA"/>
</dbReference>
<geneLocation type="plasmid" evidence="2 3">
    <name>2</name>
</geneLocation>
<keyword evidence="3" id="KW-1185">Reference proteome</keyword>
<proteinExistence type="predicted"/>
<dbReference type="eggNOG" id="COG0457">
    <property type="taxonomic scope" value="Bacteria"/>
</dbReference>
<dbReference type="InParanoid" id="W0RST6"/>
<dbReference type="KEGG" id="gba:J421_6201"/>
<sequence length="172" mass="18723">MRLRLLCPALLAAAACAGAQPSIPRSQLGTVTQWIAGARLDVVYRRPVARGRELFGALVRWGDLWTPSADSAARLTVSAPIEVNGSRLAAGEYGVWMIPDSASWTWVFTTVAAAHHLRYPPGHDALRVRAAPARGDHYETLAFVLPMVDADSAVLQMRWGSTVVPLSIRVRR</sequence>
<dbReference type="HOGENOM" id="CLU_107963_1_0_0"/>
<evidence type="ECO:0000256" key="1">
    <source>
        <dbReference type="SAM" id="SignalP"/>
    </source>
</evidence>
<dbReference type="Pfam" id="PF11138">
    <property type="entry name" value="DUF2911"/>
    <property type="match status" value="1"/>
</dbReference>
<accession>W0RST6</accession>
<reference evidence="2 3" key="1">
    <citation type="journal article" date="2014" name="Genome Announc.">
        <title>Genome Sequence and Methylome of Soil Bacterium Gemmatirosa kalamazoonensis KBS708T, a Member of the Rarely Cultivated Gemmatimonadetes Phylum.</title>
        <authorList>
            <person name="Debruyn J.M."/>
            <person name="Radosevich M."/>
            <person name="Wommack K.E."/>
            <person name="Polson S.W."/>
            <person name="Hauser L.J."/>
            <person name="Fawaz M.N."/>
            <person name="Korlach J."/>
            <person name="Tsai Y.C."/>
        </authorList>
    </citation>
    <scope>NUCLEOTIDE SEQUENCE [LARGE SCALE GENOMIC DNA]</scope>
    <source>
        <strain evidence="2 3">KBS708</strain>
        <plasmid evidence="3">Plasmid 2</plasmid>
    </source>
</reference>
<dbReference type="InterPro" id="IPR021314">
    <property type="entry name" value="DUF2911"/>
</dbReference>
<dbReference type="Proteomes" id="UP000019151">
    <property type="component" value="Plasmid 2"/>
</dbReference>
<evidence type="ECO:0008006" key="4">
    <source>
        <dbReference type="Google" id="ProtNLM"/>
    </source>
</evidence>
<feature type="signal peptide" evidence="1">
    <location>
        <begin position="1"/>
        <end position="19"/>
    </location>
</feature>
<dbReference type="PROSITE" id="PS51257">
    <property type="entry name" value="PROKAR_LIPOPROTEIN"/>
    <property type="match status" value="1"/>
</dbReference>
<evidence type="ECO:0000313" key="2">
    <source>
        <dbReference type="EMBL" id="AHG93736.1"/>
    </source>
</evidence>
<evidence type="ECO:0000313" key="3">
    <source>
        <dbReference type="Proteomes" id="UP000019151"/>
    </source>
</evidence>
<gene>
    <name evidence="2" type="ORF">J421_6201</name>
</gene>